<dbReference type="PRINTS" id="PR00080">
    <property type="entry name" value="SDRFAMILY"/>
</dbReference>
<evidence type="ECO:0000256" key="1">
    <source>
        <dbReference type="ARBA" id="ARBA00006484"/>
    </source>
</evidence>
<proteinExistence type="inferred from homology"/>
<protein>
    <submittedName>
        <fullName evidence="4">SDR family NAD(P)-dependent oxidoreductase</fullName>
    </submittedName>
</protein>
<dbReference type="Pfam" id="PF00106">
    <property type="entry name" value="adh_short"/>
    <property type="match status" value="1"/>
</dbReference>
<keyword evidence="5" id="KW-1185">Reference proteome</keyword>
<gene>
    <name evidence="4" type="ORF">EXY25_09760</name>
</gene>
<comment type="caution">
    <text evidence="4">The sequence shown here is derived from an EMBL/GenBank/DDBJ whole genome shotgun (WGS) entry which is preliminary data.</text>
</comment>
<keyword evidence="2" id="KW-0560">Oxidoreductase</keyword>
<dbReference type="Gene3D" id="3.40.50.720">
    <property type="entry name" value="NAD(P)-binding Rossmann-like Domain"/>
    <property type="match status" value="1"/>
</dbReference>
<dbReference type="Proteomes" id="UP000292544">
    <property type="component" value="Unassembled WGS sequence"/>
</dbReference>
<dbReference type="CDD" id="cd05374">
    <property type="entry name" value="17beta-HSD-like_SDR_c"/>
    <property type="match status" value="1"/>
</dbReference>
<evidence type="ECO:0000313" key="4">
    <source>
        <dbReference type="EMBL" id="TAA47497.1"/>
    </source>
</evidence>
<accession>A0ABY1WRX2</accession>
<name>A0ABY1WRX2_9GAMM</name>
<dbReference type="SUPFAM" id="SSF51735">
    <property type="entry name" value="NAD(P)-binding Rossmann-fold domains"/>
    <property type="match status" value="1"/>
</dbReference>
<dbReference type="PANTHER" id="PTHR44169:SF6">
    <property type="entry name" value="NADPH-DEPENDENT 1-ACYLDIHYDROXYACETONE PHOSPHATE REDUCTASE"/>
    <property type="match status" value="1"/>
</dbReference>
<comment type="similarity">
    <text evidence="1 3">Belongs to the short-chain dehydrogenases/reductases (SDR) family.</text>
</comment>
<dbReference type="EMBL" id="SHLY01000002">
    <property type="protein sequence ID" value="TAA47497.1"/>
    <property type="molecule type" value="Genomic_DNA"/>
</dbReference>
<sequence>MSVPTPIIVITGASSGIGKALAEALLKQGVSLIATARDPASLSSLVALGAHALPLDVTDKSACEALLQQVSDDFGHIDMLINNAGYGQMGPMLAVGEKQLRHQFDVNLFAPLRLCQLAAKQMKRQGHGCLVNIGSVSGITVTPFAGVYCASKAALHAVDEALQMELAPFNIKVVTVQPGAIASNFANAAESALPDINSEYADYSAGIAKRTAMSQQNATPAKQFADHVVRELLRPGGPPLLIRYGHGARLLPLLAYLVPRRLRHKLLKRAFGLG</sequence>
<evidence type="ECO:0000256" key="2">
    <source>
        <dbReference type="ARBA" id="ARBA00023002"/>
    </source>
</evidence>
<dbReference type="InterPro" id="IPR036291">
    <property type="entry name" value="NAD(P)-bd_dom_sf"/>
</dbReference>
<dbReference type="InterPro" id="IPR002347">
    <property type="entry name" value="SDR_fam"/>
</dbReference>
<dbReference type="PRINTS" id="PR00081">
    <property type="entry name" value="GDHRDH"/>
</dbReference>
<evidence type="ECO:0000313" key="5">
    <source>
        <dbReference type="Proteomes" id="UP000292544"/>
    </source>
</evidence>
<dbReference type="PANTHER" id="PTHR44169">
    <property type="entry name" value="NADPH-DEPENDENT 1-ACYLDIHYDROXYACETONE PHOSPHATE REDUCTASE"/>
    <property type="match status" value="1"/>
</dbReference>
<organism evidence="4 5">
    <name type="scientific">Corallincola spongiicola</name>
    <dbReference type="NCBI Taxonomy" id="2520508"/>
    <lineage>
        <taxon>Bacteria</taxon>
        <taxon>Pseudomonadati</taxon>
        <taxon>Pseudomonadota</taxon>
        <taxon>Gammaproteobacteria</taxon>
        <taxon>Alteromonadales</taxon>
        <taxon>Psychromonadaceae</taxon>
        <taxon>Corallincola</taxon>
    </lineage>
</organism>
<dbReference type="RefSeq" id="WP_130566588.1">
    <property type="nucleotide sequence ID" value="NZ_SHLY01000002.1"/>
</dbReference>
<evidence type="ECO:0000256" key="3">
    <source>
        <dbReference type="RuleBase" id="RU000363"/>
    </source>
</evidence>
<reference evidence="5" key="1">
    <citation type="submission" date="2019-02" db="EMBL/GenBank/DDBJ databases">
        <title>Draft genome sequence of Muricauda sp. 176CP4-71.</title>
        <authorList>
            <person name="Park J.-S."/>
        </authorList>
    </citation>
    <scope>NUCLEOTIDE SEQUENCE [LARGE SCALE GENOMIC DNA]</scope>
    <source>
        <strain evidence="5">176GS2-150</strain>
    </source>
</reference>